<dbReference type="InterPro" id="IPR038081">
    <property type="entry name" value="CalX-like_sf"/>
</dbReference>
<dbReference type="Gene3D" id="2.60.40.2030">
    <property type="match status" value="2"/>
</dbReference>
<evidence type="ECO:0000313" key="3">
    <source>
        <dbReference type="EMBL" id="OAB81549.1"/>
    </source>
</evidence>
<reference evidence="3 4" key="1">
    <citation type="submission" date="2016-02" db="EMBL/GenBank/DDBJ databases">
        <title>Ulvibacter sp. LPB0005, isolated from Thais luteostoma.</title>
        <authorList>
            <person name="Shin S.-K."/>
            <person name="Yi H."/>
        </authorList>
    </citation>
    <scope>NUCLEOTIDE SEQUENCE [LARGE SCALE GENOMIC DNA]</scope>
    <source>
        <strain evidence="3 4">LPB0005</strain>
    </source>
</reference>
<proteinExistence type="predicted"/>
<dbReference type="EMBL" id="LRXL01000012">
    <property type="protein sequence ID" value="OAB81549.1"/>
    <property type="molecule type" value="Genomic_DNA"/>
</dbReference>
<comment type="caution">
    <text evidence="3">The sequence shown here is derived from an EMBL/GenBank/DDBJ whole genome shotgun (WGS) entry which is preliminary data.</text>
</comment>
<evidence type="ECO:0000313" key="4">
    <source>
        <dbReference type="Proteomes" id="UP000077013"/>
    </source>
</evidence>
<sequence>MGMNVISSSPNTDGFAFVATENIPNGEVIYFTSNEYNAAGNVFTNNGSGAGEGVVIFTATSAISTGTVIFVNETSTSSDIFTVSCSGGSTCGQAVFDDPAGTSFSLSTNGDSIYAYSDTNANPFDSIGQIYSVMYTGTGEAPSQNGGDIPANENPISDFPNAIVVDGFPDDGDDFNGPGRVEFMFNPASLRDGVSQIGLENPNSYLSYAAPQALSIVPFTNLNLSGADPLLTLTATPVAFSENNSGVFTYTFNLAATASGNLTVNFAVGGSAVFNNDYTVSGANTFNGTTGSVVIPNGSNTASFTIDPTGDIILEPDETISITIINGTGYDPGTPSSATTTIVNDDTDATQPLVAITGLNHESTAPDVDGFSFVALEDIPGGTTIYFTEREYSTTSLTFSGVEGVMQTQTTGVGLSRGDVVVFTETGTGTDTFTVTCNGGSCSTITVVSGNFAVDSGGESFYAYSDANTNPNDGVTAVYALLYTGESFSTGGNVPSNEDPQLVYSNAVVVDGFPSNPVPGRTEYNPSLRNVNVDQANFQNTTNWIFGGNNQTLSDTPFSNIIITTGSADPSLSITVSPSNVIEDSGNSFTYTFTLSEAATQDITANFTVGGNATFGSDYTVTGASSFTTTNGNVLIATGNTSATITITPTTDTTVEPLENILLQIDSGIGYIGGSPNSANVTITNDDAFAGNPIVAVTGLNHLSPDGFSFVAADELLGGTSVYFTENKYNTNTLQFENDGEGVVVFTAAAGAIAKGDVIVIKETSPDVFSISCNGNTDAACGTFSLLSGNLAVDSAGESFYAYADTDNDPFNGITEIYAVLYTGDSGGPSGGDIPALLDPSLIYANAIVVDGFPAVSPDKVEYDPALRNVTVDQANFENPSNWIFGQANTDLSTVPFADIAIIDEDPIAVCQDATVQLDANGIASVTAAQIDGGSNDVEGPVTLTLLPTETISQPAHDTNNLSLGHGQSFTPTTSGSIDKIRFYVNGNTSGRNIHFYNSGTGSGAAGSVGTPAYTETNVDFVDSAGGTIWTEVTLTTSFPVIAGNTYSFILEGTTDIYYAGSNLYPDGDFIFNYDLSSGCCTFGDIAFEIDFVETLDCSSIGTPVSVGLLVTDTAGNTATCTAMVTVEDNVAPVLACTDYTVQLDETGQYFQNFENLLAASGATDNCGIMSFNFTGPNILTCAQAGTFPITIFANDINGNQSQCTVNITVIGNPTEYVGGTWSNGDPTPNSHALITDNYSTAAGSIDACTCEVSEAAELTVAPATFLKIQGDIMVRSGGSLTVEHEGSVVQINDAAVTINEGAISVLKNITNIDNRAFMIGSSPMTASTKAAYGAPIQFRNHLTGNFSPNQDVVDEFPLAENFADDNGDNWQHYNGTMNPGEGYLIMPQTIPTIPAPEDYTFNFTEGTLNNGTINFNVVYNGTQNASPNMLGNPYASAIDADVFIGANSMLDVVYFWEHLTSPFQPVDPYPGYNNNNYDMGDISMYSAVIGGNPAANGGATPNQYIASGQGFGIKALSAGMAEFNNSMRVTDNNDTFRRNTATRDRVWLTVYNNTYELGSTTLIGFSETTTDAFDAGADIKRLATAVSLYTELETGEQLGIQGRKPFETSAEVPVSFGTQIDETQSYTISIREVDGELLQNEMVYLIDHQTGTFTNLVLGNYTFVANAGDYSNRFSVVFEDRTLAVEENVLETISIYPNPTKNILYVVSPHLEITHIEVVDIRGRIIIKDNSGSNQIDLSSLDSAVYFIKITTENGTLTKRVIKS</sequence>
<feature type="domain" description="Secretion system C-terminal sorting" evidence="2">
    <location>
        <begin position="1696"/>
        <end position="1763"/>
    </location>
</feature>
<keyword evidence="1" id="KW-0732">Signal</keyword>
<protein>
    <recommendedName>
        <fullName evidence="2">Secretion system C-terminal sorting domain-containing protein</fullName>
    </recommendedName>
</protein>
<dbReference type="SUPFAM" id="SSF141072">
    <property type="entry name" value="CalX-like"/>
    <property type="match status" value="2"/>
</dbReference>
<accession>A0A167KA13</accession>
<dbReference type="InterPro" id="IPR026444">
    <property type="entry name" value="Secre_tail"/>
</dbReference>
<dbReference type="Proteomes" id="UP000077013">
    <property type="component" value="Unassembled WGS sequence"/>
</dbReference>
<dbReference type="NCBIfam" id="TIGR04183">
    <property type="entry name" value="Por_Secre_tail"/>
    <property type="match status" value="1"/>
</dbReference>
<organism evidence="3 4">
    <name type="scientific">Cochleicola gelatinilyticus</name>
    <dbReference type="NCBI Taxonomy" id="1763537"/>
    <lineage>
        <taxon>Bacteria</taxon>
        <taxon>Pseudomonadati</taxon>
        <taxon>Bacteroidota</taxon>
        <taxon>Flavobacteriia</taxon>
        <taxon>Flavobacteriales</taxon>
        <taxon>Flavobacteriaceae</taxon>
        <taxon>Cochleicola</taxon>
    </lineage>
</organism>
<dbReference type="STRING" id="1763537.ULVI_01645"/>
<dbReference type="Pfam" id="PF18962">
    <property type="entry name" value="Por_Secre_tail"/>
    <property type="match status" value="1"/>
</dbReference>
<evidence type="ECO:0000259" key="2">
    <source>
        <dbReference type="Pfam" id="PF18962"/>
    </source>
</evidence>
<keyword evidence="4" id="KW-1185">Reference proteome</keyword>
<gene>
    <name evidence="3" type="ORF">ULVI_01645</name>
</gene>
<evidence type="ECO:0000256" key="1">
    <source>
        <dbReference type="ARBA" id="ARBA00022729"/>
    </source>
</evidence>
<name>A0A167KA13_9FLAO</name>